<gene>
    <name evidence="2" type="ORF">S06H3_47679</name>
</gene>
<feature type="region of interest" description="Disordered" evidence="1">
    <location>
        <begin position="1"/>
        <end position="37"/>
    </location>
</feature>
<name>X1MWD2_9ZZZZ</name>
<dbReference type="EMBL" id="BARV01029967">
    <property type="protein sequence ID" value="GAI36002.1"/>
    <property type="molecule type" value="Genomic_DNA"/>
</dbReference>
<reference evidence="2" key="1">
    <citation type="journal article" date="2014" name="Front. Microbiol.">
        <title>High frequency of phylogenetically diverse reductive dehalogenase-homologous genes in deep subseafloor sedimentary metagenomes.</title>
        <authorList>
            <person name="Kawai M."/>
            <person name="Futagami T."/>
            <person name="Toyoda A."/>
            <person name="Takaki Y."/>
            <person name="Nishi S."/>
            <person name="Hori S."/>
            <person name="Arai W."/>
            <person name="Tsubouchi T."/>
            <person name="Morono Y."/>
            <person name="Uchiyama I."/>
            <person name="Ito T."/>
            <person name="Fujiyama A."/>
            <person name="Inagaki F."/>
            <person name="Takami H."/>
        </authorList>
    </citation>
    <scope>NUCLEOTIDE SEQUENCE</scope>
    <source>
        <strain evidence="2">Expedition CK06-06</strain>
    </source>
</reference>
<protein>
    <submittedName>
        <fullName evidence="2">Uncharacterized protein</fullName>
    </submittedName>
</protein>
<proteinExistence type="predicted"/>
<comment type="caution">
    <text evidence="2">The sequence shown here is derived from an EMBL/GenBank/DDBJ whole genome shotgun (WGS) entry which is preliminary data.</text>
</comment>
<organism evidence="2">
    <name type="scientific">marine sediment metagenome</name>
    <dbReference type="NCBI Taxonomy" id="412755"/>
    <lineage>
        <taxon>unclassified sequences</taxon>
        <taxon>metagenomes</taxon>
        <taxon>ecological metagenomes</taxon>
    </lineage>
</organism>
<accession>X1MWD2</accession>
<feature type="non-terminal residue" evidence="2">
    <location>
        <position position="1"/>
    </location>
</feature>
<sequence length="87" mass="10035">REPGLSFRPNADKKLLDKELTAPVPAQPQVQAENAKTAENKRVIFSNLFYLCVLSELRGEKYKNEEKSRNNCQRRWPIQPQGAKVRP</sequence>
<evidence type="ECO:0000256" key="1">
    <source>
        <dbReference type="SAM" id="MobiDB-lite"/>
    </source>
</evidence>
<feature type="compositionally biased region" description="Basic and acidic residues" evidence="1">
    <location>
        <begin position="10"/>
        <end position="20"/>
    </location>
</feature>
<feature type="region of interest" description="Disordered" evidence="1">
    <location>
        <begin position="63"/>
        <end position="87"/>
    </location>
</feature>
<evidence type="ECO:0000313" key="2">
    <source>
        <dbReference type="EMBL" id="GAI36002.1"/>
    </source>
</evidence>
<dbReference type="AlphaFoldDB" id="X1MWD2"/>